<dbReference type="SUPFAM" id="SSF46565">
    <property type="entry name" value="Chaperone J-domain"/>
    <property type="match status" value="1"/>
</dbReference>
<dbReference type="FunFam" id="2.60.260.20:FF:000013">
    <property type="entry name" value="DnaJ subfamily B member 11"/>
    <property type="match status" value="1"/>
</dbReference>
<dbReference type="Pfam" id="PF01556">
    <property type="entry name" value="DnaJ_C"/>
    <property type="match status" value="1"/>
</dbReference>
<dbReference type="InterPro" id="IPR018253">
    <property type="entry name" value="DnaJ_domain_CS"/>
</dbReference>
<dbReference type="InterPro" id="IPR036869">
    <property type="entry name" value="J_dom_sf"/>
</dbReference>
<dbReference type="SUPFAM" id="SSF49493">
    <property type="entry name" value="HSP40/DnaJ peptide-binding domain"/>
    <property type="match status" value="2"/>
</dbReference>
<dbReference type="CDD" id="cd10747">
    <property type="entry name" value="DnaJ_C"/>
    <property type="match status" value="1"/>
</dbReference>
<dbReference type="InterPro" id="IPR001623">
    <property type="entry name" value="DnaJ_domain"/>
</dbReference>
<dbReference type="Proteomes" id="UP000198406">
    <property type="component" value="Unassembled WGS sequence"/>
</dbReference>
<keyword evidence="1" id="KW-0732">Signal</keyword>
<dbReference type="FunCoup" id="A0A1Z5KJ09">
    <property type="interactions" value="22"/>
</dbReference>
<dbReference type="InParanoid" id="A0A1Z5KJ09"/>
<sequence>MLPTRQTTEGGCGNSTAAASAWWKCLFLLTLVQVVSAADFYKLLGISRDATLKEIKKAYRQKSLEYHPDKNKEEGASERFAEINYAYEVLSDQEKRDIYNRHGEEGLKRHEQRGGGGGGGFDDIFEQMFNFGGGGRRRGNQEQTTPSVEIPLHLTLNELYSGKTLEVKYVRQVLCLQWEMCVKQAPECHGPGVRVIRQQLAPGFVQTVQQADEKCVAQGKMWNPNCKACPERTQSESIDLTIEVAAGLRVGERITFEGVTDERPGYKPGDLHFVIFEEPHADYHRDRDDLFKTMEIPLVDALTGFSITLTHLDGEPFTVDVNEVTDCDHVLRVHGKGMPRRNGRGFGDLYLTFEVDFPDELTAAQKEAIRAILGDGSSSSKNEEL</sequence>
<name>A0A1Z5KJ09_FISSO</name>
<dbReference type="InterPro" id="IPR044713">
    <property type="entry name" value="DNJA1/2-like"/>
</dbReference>
<dbReference type="OrthoDB" id="550424at2759"/>
<comment type="caution">
    <text evidence="3">The sequence shown here is derived from an EMBL/GenBank/DDBJ whole genome shotgun (WGS) entry which is preliminary data.</text>
</comment>
<organism evidence="3 4">
    <name type="scientific">Fistulifera solaris</name>
    <name type="common">Oleaginous diatom</name>
    <dbReference type="NCBI Taxonomy" id="1519565"/>
    <lineage>
        <taxon>Eukaryota</taxon>
        <taxon>Sar</taxon>
        <taxon>Stramenopiles</taxon>
        <taxon>Ochrophyta</taxon>
        <taxon>Bacillariophyta</taxon>
        <taxon>Bacillariophyceae</taxon>
        <taxon>Bacillariophycidae</taxon>
        <taxon>Naviculales</taxon>
        <taxon>Naviculaceae</taxon>
        <taxon>Fistulifera</taxon>
    </lineage>
</organism>
<dbReference type="GO" id="GO:0030544">
    <property type="term" value="F:Hsp70 protein binding"/>
    <property type="evidence" value="ECO:0007669"/>
    <property type="project" value="InterPro"/>
</dbReference>
<dbReference type="GO" id="GO:0051082">
    <property type="term" value="F:unfolded protein binding"/>
    <property type="evidence" value="ECO:0007669"/>
    <property type="project" value="InterPro"/>
</dbReference>
<evidence type="ECO:0000259" key="2">
    <source>
        <dbReference type="PROSITE" id="PS50076"/>
    </source>
</evidence>
<dbReference type="PROSITE" id="PS00636">
    <property type="entry name" value="DNAJ_1"/>
    <property type="match status" value="1"/>
</dbReference>
<protein>
    <submittedName>
        <fullName evidence="3">DnaJ homolog subfamily B member 11</fullName>
    </submittedName>
</protein>
<evidence type="ECO:0000256" key="1">
    <source>
        <dbReference type="SAM" id="SignalP"/>
    </source>
</evidence>
<dbReference type="PROSITE" id="PS50076">
    <property type="entry name" value="DNAJ_2"/>
    <property type="match status" value="1"/>
</dbReference>
<dbReference type="GO" id="GO:0006457">
    <property type="term" value="P:protein folding"/>
    <property type="evidence" value="ECO:0007669"/>
    <property type="project" value="InterPro"/>
</dbReference>
<evidence type="ECO:0000313" key="3">
    <source>
        <dbReference type="EMBL" id="GAX26031.1"/>
    </source>
</evidence>
<proteinExistence type="predicted"/>
<dbReference type="PRINTS" id="PR00625">
    <property type="entry name" value="JDOMAIN"/>
</dbReference>
<reference evidence="3 4" key="1">
    <citation type="journal article" date="2015" name="Plant Cell">
        <title>Oil accumulation by the oleaginous diatom Fistulifera solaris as revealed by the genome and transcriptome.</title>
        <authorList>
            <person name="Tanaka T."/>
            <person name="Maeda Y."/>
            <person name="Veluchamy A."/>
            <person name="Tanaka M."/>
            <person name="Abida H."/>
            <person name="Marechal E."/>
            <person name="Bowler C."/>
            <person name="Muto M."/>
            <person name="Sunaga Y."/>
            <person name="Tanaka M."/>
            <person name="Yoshino T."/>
            <person name="Taniguchi T."/>
            <person name="Fukuda Y."/>
            <person name="Nemoto M."/>
            <person name="Matsumoto M."/>
            <person name="Wong P.S."/>
            <person name="Aburatani S."/>
            <person name="Fujibuchi W."/>
        </authorList>
    </citation>
    <scope>NUCLEOTIDE SEQUENCE [LARGE SCALE GENOMIC DNA]</scope>
    <source>
        <strain evidence="3 4">JPCC DA0580</strain>
    </source>
</reference>
<dbReference type="CDD" id="cd06257">
    <property type="entry name" value="DnaJ"/>
    <property type="match status" value="1"/>
</dbReference>
<dbReference type="AlphaFoldDB" id="A0A1Z5KJ09"/>
<dbReference type="PANTHER" id="PTHR43888">
    <property type="entry name" value="DNAJ-LIKE-2, ISOFORM A-RELATED"/>
    <property type="match status" value="1"/>
</dbReference>
<gene>
    <name evidence="3" type="ORF">FisN_4Hh471</name>
</gene>
<feature type="chain" id="PRO_5012893627" evidence="1">
    <location>
        <begin position="38"/>
        <end position="385"/>
    </location>
</feature>
<dbReference type="SMART" id="SM00271">
    <property type="entry name" value="DnaJ"/>
    <property type="match status" value="1"/>
</dbReference>
<feature type="domain" description="J" evidence="2">
    <location>
        <begin position="39"/>
        <end position="103"/>
    </location>
</feature>
<dbReference type="Gene3D" id="2.60.260.20">
    <property type="entry name" value="Urease metallochaperone UreE, N-terminal domain"/>
    <property type="match status" value="2"/>
</dbReference>
<dbReference type="Gene3D" id="2.10.230.10">
    <property type="entry name" value="Heat shock protein DnaJ, cysteine-rich domain"/>
    <property type="match status" value="1"/>
</dbReference>
<dbReference type="EMBL" id="BDSP01000235">
    <property type="protein sequence ID" value="GAX26031.1"/>
    <property type="molecule type" value="Genomic_DNA"/>
</dbReference>
<evidence type="ECO:0000313" key="4">
    <source>
        <dbReference type="Proteomes" id="UP000198406"/>
    </source>
</evidence>
<accession>A0A1Z5KJ09</accession>
<dbReference type="Pfam" id="PF00226">
    <property type="entry name" value="DnaJ"/>
    <property type="match status" value="1"/>
</dbReference>
<keyword evidence="4" id="KW-1185">Reference proteome</keyword>
<dbReference type="Gene3D" id="1.10.287.110">
    <property type="entry name" value="DnaJ domain"/>
    <property type="match status" value="1"/>
</dbReference>
<dbReference type="InterPro" id="IPR002939">
    <property type="entry name" value="DnaJ_C"/>
</dbReference>
<feature type="signal peptide" evidence="1">
    <location>
        <begin position="1"/>
        <end position="37"/>
    </location>
</feature>
<dbReference type="InterPro" id="IPR008971">
    <property type="entry name" value="HSP40/DnaJ_pept-bd"/>
</dbReference>